<evidence type="ECO:0000313" key="2">
    <source>
        <dbReference type="Proteomes" id="UP001201812"/>
    </source>
</evidence>
<dbReference type="PANTHER" id="PTHR43975">
    <property type="entry name" value="ZGC:101858"/>
    <property type="match status" value="1"/>
</dbReference>
<dbReference type="SUPFAM" id="SSF51735">
    <property type="entry name" value="NAD(P)-binding Rossmann-fold domains"/>
    <property type="match status" value="1"/>
</dbReference>
<dbReference type="AlphaFoldDB" id="A0AAD4R4G0"/>
<dbReference type="PANTHER" id="PTHR43975:SF2">
    <property type="entry name" value="EG:BACR7A4.14 PROTEIN-RELATED"/>
    <property type="match status" value="1"/>
</dbReference>
<sequence length="264" mass="28776">MAQRFLGKVVIVTGSSAGIGQDAATEFAKEGAFVTIHGQNADRLNDTEARMVETGISKEKILKVIGSLEDPKTPAKIVEQTVQKFGKIDVLVNNAGAAGHPTIDDVDALEYLDFLYTVNFRSVVALTQLAIPYLEKTKGNVVNVSSMSSFLTQKSQAFYNSLKAALDHFTHCYADKYGPKGIRMNTINPGFIRTHIINRRNVSGAQDRFEEYAAKYTSLGRVGQVSETSSLIKFLASDEASYVTGSNYVVDGGHSLYVPEMNFG</sequence>
<dbReference type="FunFam" id="3.40.50.720:FF:000084">
    <property type="entry name" value="Short-chain dehydrogenase reductase"/>
    <property type="match status" value="1"/>
</dbReference>
<dbReference type="PRINTS" id="PR00080">
    <property type="entry name" value="SDRFAMILY"/>
</dbReference>
<comment type="caution">
    <text evidence="1">The sequence shown here is derived from an EMBL/GenBank/DDBJ whole genome shotgun (WGS) entry which is preliminary data.</text>
</comment>
<protein>
    <submittedName>
        <fullName evidence="1">Enoyl-(Acyl carrier protein) reductase domain-containing protein</fullName>
    </submittedName>
</protein>
<proteinExistence type="predicted"/>
<keyword evidence="2" id="KW-1185">Reference proteome</keyword>
<gene>
    <name evidence="1" type="ORF">DdX_07680</name>
</gene>
<dbReference type="InterPro" id="IPR002347">
    <property type="entry name" value="SDR_fam"/>
</dbReference>
<dbReference type="EMBL" id="JAKKPZ010000011">
    <property type="protein sequence ID" value="KAI1715371.1"/>
    <property type="molecule type" value="Genomic_DNA"/>
</dbReference>
<reference evidence="1" key="1">
    <citation type="submission" date="2022-01" db="EMBL/GenBank/DDBJ databases">
        <title>Genome Sequence Resource for Two Populations of Ditylenchus destructor, the Migratory Endoparasitic Phytonematode.</title>
        <authorList>
            <person name="Zhang H."/>
            <person name="Lin R."/>
            <person name="Xie B."/>
        </authorList>
    </citation>
    <scope>NUCLEOTIDE SEQUENCE</scope>
    <source>
        <strain evidence="1">BazhouSP</strain>
    </source>
</reference>
<organism evidence="1 2">
    <name type="scientific">Ditylenchus destructor</name>
    <dbReference type="NCBI Taxonomy" id="166010"/>
    <lineage>
        <taxon>Eukaryota</taxon>
        <taxon>Metazoa</taxon>
        <taxon>Ecdysozoa</taxon>
        <taxon>Nematoda</taxon>
        <taxon>Chromadorea</taxon>
        <taxon>Rhabditida</taxon>
        <taxon>Tylenchina</taxon>
        <taxon>Tylenchomorpha</taxon>
        <taxon>Sphaerularioidea</taxon>
        <taxon>Anguinidae</taxon>
        <taxon>Anguininae</taxon>
        <taxon>Ditylenchus</taxon>
    </lineage>
</organism>
<name>A0AAD4R4G0_9BILA</name>
<dbReference type="PRINTS" id="PR00081">
    <property type="entry name" value="GDHRDH"/>
</dbReference>
<dbReference type="Pfam" id="PF13561">
    <property type="entry name" value="adh_short_C2"/>
    <property type="match status" value="1"/>
</dbReference>
<dbReference type="Gene3D" id="3.40.50.720">
    <property type="entry name" value="NAD(P)-binding Rossmann-like Domain"/>
    <property type="match status" value="1"/>
</dbReference>
<evidence type="ECO:0000313" key="1">
    <source>
        <dbReference type="EMBL" id="KAI1715371.1"/>
    </source>
</evidence>
<dbReference type="InterPro" id="IPR036291">
    <property type="entry name" value="NAD(P)-bd_dom_sf"/>
</dbReference>
<accession>A0AAD4R4G0</accession>
<dbReference type="Proteomes" id="UP001201812">
    <property type="component" value="Unassembled WGS sequence"/>
</dbReference>